<comment type="similarity">
    <text evidence="1">Belongs to the isochorismatase family.</text>
</comment>
<dbReference type="EMBL" id="CP023004">
    <property type="protein sequence ID" value="AWI08547.1"/>
    <property type="molecule type" value="Genomic_DNA"/>
</dbReference>
<keyword evidence="3" id="KW-0479">Metal-binding</keyword>
<evidence type="ECO:0000256" key="8">
    <source>
        <dbReference type="ARBA" id="ARBA00072277"/>
    </source>
</evidence>
<keyword evidence="4" id="KW-0378">Hydrolase</keyword>
<proteinExistence type="inferred from homology"/>
<dbReference type="FunFam" id="3.40.50.850:FF:000006">
    <property type="entry name" value="Bifunctional pyrazinamidase/nicotinamidase"/>
    <property type="match status" value="1"/>
</dbReference>
<dbReference type="Proteomes" id="UP000244896">
    <property type="component" value="Chromosome"/>
</dbReference>
<organism evidence="10 11">
    <name type="scientific">Ereboglobus luteus</name>
    <dbReference type="NCBI Taxonomy" id="1796921"/>
    <lineage>
        <taxon>Bacteria</taxon>
        <taxon>Pseudomonadati</taxon>
        <taxon>Verrucomicrobiota</taxon>
        <taxon>Opitutia</taxon>
        <taxon>Opitutales</taxon>
        <taxon>Opitutaceae</taxon>
        <taxon>Ereboglobus</taxon>
    </lineage>
</organism>
<accession>A0A2U8E118</accession>
<gene>
    <name evidence="10" type="ORF">CKA38_04130</name>
</gene>
<evidence type="ECO:0000256" key="4">
    <source>
        <dbReference type="ARBA" id="ARBA00022801"/>
    </source>
</evidence>
<evidence type="ECO:0000256" key="1">
    <source>
        <dbReference type="ARBA" id="ARBA00006336"/>
    </source>
</evidence>
<sequence>MKKALLLVDIQNDFVPGGALAAPEGDKIIPLVNRLQPLFQHVLATQDWHPADHGSFAAQHAGRSPGEVIDLHGIRQILWPVHCVQQTHGAAFADGLETRRIEHIFHKGADPRVDSYSAFFDNGRKHSTGLEKYLREHGLTDIYIAGLATDYCIKYSALDAAQLGFNTHVIADACRAVNMQPGDDARAFDEMSKAGVRVIESAELASR</sequence>
<keyword evidence="11" id="KW-1185">Reference proteome</keyword>
<keyword evidence="2" id="KW-0662">Pyridine nucleotide biosynthesis</keyword>
<evidence type="ECO:0000313" key="11">
    <source>
        <dbReference type="Proteomes" id="UP000244896"/>
    </source>
</evidence>
<evidence type="ECO:0000256" key="2">
    <source>
        <dbReference type="ARBA" id="ARBA00022642"/>
    </source>
</evidence>
<dbReference type="PANTHER" id="PTHR11080:SF2">
    <property type="entry name" value="LD05707P"/>
    <property type="match status" value="1"/>
</dbReference>
<dbReference type="InterPro" id="IPR000868">
    <property type="entry name" value="Isochorismatase-like_dom"/>
</dbReference>
<reference evidence="10 11" key="1">
    <citation type="journal article" date="2018" name="Syst. Appl. Microbiol.">
        <title>Ereboglobus luteus gen. nov. sp. nov. from cockroach guts, and new insights into the oxygen relationship of the genera Opitutus and Didymococcus (Verrucomicrobia: Opitutaceae).</title>
        <authorList>
            <person name="Tegtmeier D."/>
            <person name="Belitz A."/>
            <person name="Radek R."/>
            <person name="Heimerl T."/>
            <person name="Brune A."/>
        </authorList>
    </citation>
    <scope>NUCLEOTIDE SEQUENCE [LARGE SCALE GENOMIC DNA]</scope>
    <source>
        <strain evidence="10 11">Ho45</strain>
    </source>
</reference>
<dbReference type="RefSeq" id="WP_108824356.1">
    <property type="nucleotide sequence ID" value="NZ_CP023004.1"/>
</dbReference>
<feature type="domain" description="Isochorismatase-like" evidence="9">
    <location>
        <begin position="4"/>
        <end position="203"/>
    </location>
</feature>
<dbReference type="Gene3D" id="3.40.50.850">
    <property type="entry name" value="Isochorismatase-like"/>
    <property type="match status" value="1"/>
</dbReference>
<dbReference type="AlphaFoldDB" id="A0A2U8E118"/>
<dbReference type="KEGG" id="elut:CKA38_04130"/>
<dbReference type="OrthoDB" id="9796485at2"/>
<evidence type="ECO:0000259" key="9">
    <source>
        <dbReference type="Pfam" id="PF00857"/>
    </source>
</evidence>
<dbReference type="PANTHER" id="PTHR11080">
    <property type="entry name" value="PYRAZINAMIDASE/NICOTINAMIDASE"/>
    <property type="match status" value="1"/>
</dbReference>
<evidence type="ECO:0000256" key="7">
    <source>
        <dbReference type="ARBA" id="ARBA00043224"/>
    </source>
</evidence>
<dbReference type="InterPro" id="IPR036380">
    <property type="entry name" value="Isochorismatase-like_sf"/>
</dbReference>
<dbReference type="GO" id="GO:0019363">
    <property type="term" value="P:pyridine nucleotide biosynthetic process"/>
    <property type="evidence" value="ECO:0007669"/>
    <property type="project" value="UniProtKB-KW"/>
</dbReference>
<evidence type="ECO:0000256" key="6">
    <source>
        <dbReference type="ARBA" id="ARBA00039017"/>
    </source>
</evidence>
<dbReference type="InterPro" id="IPR052347">
    <property type="entry name" value="Isochorismatase_Nicotinamidase"/>
</dbReference>
<dbReference type="GO" id="GO:0008936">
    <property type="term" value="F:nicotinamidase activity"/>
    <property type="evidence" value="ECO:0007669"/>
    <property type="project" value="UniProtKB-EC"/>
</dbReference>
<evidence type="ECO:0000256" key="5">
    <source>
        <dbReference type="ARBA" id="ARBA00037900"/>
    </source>
</evidence>
<evidence type="ECO:0000313" key="10">
    <source>
        <dbReference type="EMBL" id="AWI08547.1"/>
    </source>
</evidence>
<dbReference type="GO" id="GO:0046872">
    <property type="term" value="F:metal ion binding"/>
    <property type="evidence" value="ECO:0007669"/>
    <property type="project" value="UniProtKB-KW"/>
</dbReference>
<dbReference type="NCBIfam" id="NF008623">
    <property type="entry name" value="PRK11609.1"/>
    <property type="match status" value="1"/>
</dbReference>
<dbReference type="EC" id="3.5.1.19" evidence="6"/>
<name>A0A2U8E118_9BACT</name>
<dbReference type="Pfam" id="PF00857">
    <property type="entry name" value="Isochorismatase"/>
    <property type="match status" value="1"/>
</dbReference>
<dbReference type="SUPFAM" id="SSF52499">
    <property type="entry name" value="Isochorismatase-like hydrolases"/>
    <property type="match status" value="1"/>
</dbReference>
<evidence type="ECO:0000256" key="3">
    <source>
        <dbReference type="ARBA" id="ARBA00022723"/>
    </source>
</evidence>
<comment type="pathway">
    <text evidence="5">Cofactor biosynthesis; nicotinate biosynthesis; nicotinate from nicotinamide: step 1/1.</text>
</comment>
<protein>
    <recommendedName>
        <fullName evidence="8">Nicotinamidase</fullName>
        <ecNumber evidence="6">3.5.1.19</ecNumber>
    </recommendedName>
    <alternativeName>
        <fullName evidence="7">Nicotinamide deamidase</fullName>
    </alternativeName>
</protein>
<dbReference type="CDD" id="cd01011">
    <property type="entry name" value="nicotinamidase"/>
    <property type="match status" value="1"/>
</dbReference>